<reference evidence="1" key="1">
    <citation type="submission" date="2018-04" db="EMBL/GenBank/DDBJ databases">
        <title>Whole genome sequencing of Hypsizygus marmoreus.</title>
        <authorList>
            <person name="Choi I.-G."/>
            <person name="Min B."/>
            <person name="Kim J.-G."/>
            <person name="Kim S."/>
            <person name="Oh Y.-L."/>
            <person name="Kong W.-S."/>
            <person name="Park H."/>
            <person name="Jeong J."/>
            <person name="Song E.-S."/>
        </authorList>
    </citation>
    <scope>NUCLEOTIDE SEQUENCE [LARGE SCALE GENOMIC DNA]</scope>
    <source>
        <strain evidence="1">51987-8</strain>
    </source>
</reference>
<dbReference type="Proteomes" id="UP000076154">
    <property type="component" value="Unassembled WGS sequence"/>
</dbReference>
<name>A0A369JLN3_HYPMA</name>
<dbReference type="AlphaFoldDB" id="A0A369JLN3"/>
<evidence type="ECO:0000313" key="2">
    <source>
        <dbReference type="Proteomes" id="UP000076154"/>
    </source>
</evidence>
<dbReference type="STRING" id="39966.A0A369JLN3"/>
<proteinExistence type="predicted"/>
<gene>
    <name evidence="1" type="ORF">Hypma_013217</name>
</gene>
<evidence type="ECO:0000313" key="1">
    <source>
        <dbReference type="EMBL" id="RDB19696.1"/>
    </source>
</evidence>
<organism evidence="1 2">
    <name type="scientific">Hypsizygus marmoreus</name>
    <name type="common">White beech mushroom</name>
    <name type="synonym">Agaricus marmoreus</name>
    <dbReference type="NCBI Taxonomy" id="39966"/>
    <lineage>
        <taxon>Eukaryota</taxon>
        <taxon>Fungi</taxon>
        <taxon>Dikarya</taxon>
        <taxon>Basidiomycota</taxon>
        <taxon>Agaricomycotina</taxon>
        <taxon>Agaricomycetes</taxon>
        <taxon>Agaricomycetidae</taxon>
        <taxon>Agaricales</taxon>
        <taxon>Tricholomatineae</taxon>
        <taxon>Lyophyllaceae</taxon>
        <taxon>Hypsizygus</taxon>
    </lineage>
</organism>
<comment type="caution">
    <text evidence="1">The sequence shown here is derived from an EMBL/GenBank/DDBJ whole genome shotgun (WGS) entry which is preliminary data.</text>
</comment>
<accession>A0A369JLN3</accession>
<protein>
    <submittedName>
        <fullName evidence="1">Uncharacterized protein</fullName>
    </submittedName>
</protein>
<dbReference type="InParanoid" id="A0A369JLN3"/>
<keyword evidence="2" id="KW-1185">Reference proteome</keyword>
<sequence length="350" mass="39616">MQEFLAADTTKKGGKSKWIAKHITPDFIKEFTLAGPTGPNLQSVSTFVNNYNKPEYHTADMKNQAAATPRGKKPRVKRAVELYAKAHSDEINQEIRRLREAAGDKTAPEMNLKLYRQVRGEMFNAASAEEREEFEEEAAEIKQLLGLPPSKEEIYKNQDCLFMEITDALRELSGWEWGQCRDLALFVQCGYRDINDRLKTMSVSIPAIGGMCDFKTHVPDFDEGLRKQFRQWAEENLPEWPLSTNIDVQHGANLSVTLDDDGFPCLEILKDMDCVMAKDMKAALKRYIEAAWVYALPAGFDVPVPWAALDPSKYLTNPGTITMFKSLNPDSMTGLEPIQLLMLIVESQDR</sequence>
<dbReference type="EMBL" id="LUEZ02000076">
    <property type="protein sequence ID" value="RDB19696.1"/>
    <property type="molecule type" value="Genomic_DNA"/>
</dbReference>